<comment type="caution">
    <text evidence="2">The sequence shown here is derived from an EMBL/GenBank/DDBJ whole genome shotgun (WGS) entry which is preliminary data.</text>
</comment>
<sequence>MSDAPDDLALRLNVKFRDGTAPMLQAELLRLPGRQRVKRLLELASLGLMAERGMSVEGFASPSPGLIAPKLDAGPLRAGEAPGDLPADDLPKPPLPSQEVGRIPVAVVVETGEAGALPDLQQRGEELSSVSPRPRRRPSFNVDLTG</sequence>
<dbReference type="Proteomes" id="UP000078356">
    <property type="component" value="Unassembled WGS sequence"/>
</dbReference>
<feature type="region of interest" description="Disordered" evidence="1">
    <location>
        <begin position="70"/>
        <end position="98"/>
    </location>
</feature>
<reference evidence="2 3" key="1">
    <citation type="submission" date="2016-04" db="EMBL/GenBank/DDBJ databases">
        <title>Draft Genome Sequences of Staphylococcus capitis Strain H36, S. capitis Strain H65, S. cohnii Strain H62, S. hominis Strain H69, Mycobacterium iranicum Strain H39, Plantibacter sp. Strain H53, Pseudomonas oryzihabitans Strain H72, and Microbacterium sp. Strain H83, isolated from residential settings.</title>
        <authorList>
            <person name="Lymperopoulou D."/>
            <person name="Adams R.I."/>
            <person name="Lindow S."/>
            <person name="Coil D.A."/>
            <person name="Jospin G."/>
            <person name="Eisen J.A."/>
        </authorList>
    </citation>
    <scope>NUCLEOTIDE SEQUENCE [LARGE SCALE GENOMIC DNA]</scope>
    <source>
        <strain evidence="2 3">H72</strain>
    </source>
</reference>
<feature type="region of interest" description="Disordered" evidence="1">
    <location>
        <begin position="114"/>
        <end position="146"/>
    </location>
</feature>
<gene>
    <name evidence="2" type="ORF">A4V15_12265</name>
</gene>
<dbReference type="EMBL" id="LWCR01000003">
    <property type="protein sequence ID" value="OAN31824.1"/>
    <property type="molecule type" value="Genomic_DNA"/>
</dbReference>
<dbReference type="AlphaFoldDB" id="A0A178LLQ7"/>
<organism evidence="2 3">
    <name type="scientific">Pseudomonas oryzihabitans</name>
    <dbReference type="NCBI Taxonomy" id="47885"/>
    <lineage>
        <taxon>Bacteria</taxon>
        <taxon>Pseudomonadati</taxon>
        <taxon>Pseudomonadota</taxon>
        <taxon>Gammaproteobacteria</taxon>
        <taxon>Pseudomonadales</taxon>
        <taxon>Pseudomonadaceae</taxon>
        <taxon>Pseudomonas</taxon>
    </lineage>
</organism>
<evidence type="ECO:0000313" key="3">
    <source>
        <dbReference type="Proteomes" id="UP000078356"/>
    </source>
</evidence>
<name>A0A178LLQ7_9PSED</name>
<evidence type="ECO:0000313" key="2">
    <source>
        <dbReference type="EMBL" id="OAN31824.1"/>
    </source>
</evidence>
<evidence type="ECO:0000256" key="1">
    <source>
        <dbReference type="SAM" id="MobiDB-lite"/>
    </source>
</evidence>
<protein>
    <submittedName>
        <fullName evidence="2">Uncharacterized protein</fullName>
    </submittedName>
</protein>
<proteinExistence type="predicted"/>
<accession>A0A178LLQ7</accession>